<dbReference type="EMBL" id="AYKW01000034">
    <property type="protein sequence ID" value="PIL27033.1"/>
    <property type="molecule type" value="Genomic_DNA"/>
</dbReference>
<comment type="caution">
    <text evidence="2">The sequence shown here is derived from an EMBL/GenBank/DDBJ whole genome shotgun (WGS) entry which is preliminary data.</text>
</comment>
<evidence type="ECO:0000313" key="3">
    <source>
        <dbReference type="Proteomes" id="UP000230002"/>
    </source>
</evidence>
<dbReference type="InterPro" id="IPR002575">
    <property type="entry name" value="Aminoglycoside_PTrfase"/>
</dbReference>
<dbReference type="SUPFAM" id="SSF56112">
    <property type="entry name" value="Protein kinase-like (PK-like)"/>
    <property type="match status" value="1"/>
</dbReference>
<evidence type="ECO:0000259" key="1">
    <source>
        <dbReference type="Pfam" id="PF01636"/>
    </source>
</evidence>
<accession>A0A2G8RZT3</accession>
<sequence>MYEVSEADIQRILEHHRGRPTAVTEFSQIKQDGFDAFTSTRTFLARTDDGTSYILKTAVASPASESYLPNSLEMEHTFLKLIASQSDIPTPTIIAFDPSASLAPYQYLLLAHPGGVPLALVRASGKLSPRQEALLDLRLGSYLKELHERVQNDWFGLPSQEKDELYSWQEAFTLLLETIIEDAHSAEIALPYEDLRRYLSRAIGFFLFDDCEVPSLVSLAGDEYSTFVDFDLGKGAPEEQEVRITSFASVGHALWGDPLLETMFLEPSAAFVEGYGGPLIVFARQKTKRMWYTLFLSLVVLVQAKRLGLSEADHEKVRWAKETVEKCVVGLKDTPCY</sequence>
<dbReference type="InterPro" id="IPR011009">
    <property type="entry name" value="Kinase-like_dom_sf"/>
</dbReference>
<gene>
    <name evidence="2" type="ORF">GSI_10172</name>
</gene>
<feature type="domain" description="Aminoglycoside phosphotransferase" evidence="1">
    <location>
        <begin position="39"/>
        <end position="174"/>
    </location>
</feature>
<dbReference type="Proteomes" id="UP000230002">
    <property type="component" value="Unassembled WGS sequence"/>
</dbReference>
<reference evidence="2 3" key="1">
    <citation type="journal article" date="2015" name="Sci. Rep.">
        <title>Chromosome-level genome map provides insights into diverse defense mechanisms in the medicinal fungus Ganoderma sinense.</title>
        <authorList>
            <person name="Zhu Y."/>
            <person name="Xu J."/>
            <person name="Sun C."/>
            <person name="Zhou S."/>
            <person name="Xu H."/>
            <person name="Nelson D.R."/>
            <person name="Qian J."/>
            <person name="Song J."/>
            <person name="Luo H."/>
            <person name="Xiang L."/>
            <person name="Li Y."/>
            <person name="Xu Z."/>
            <person name="Ji A."/>
            <person name="Wang L."/>
            <person name="Lu S."/>
            <person name="Hayward A."/>
            <person name="Sun W."/>
            <person name="Li X."/>
            <person name="Schwartz D.C."/>
            <person name="Wang Y."/>
            <person name="Chen S."/>
        </authorList>
    </citation>
    <scope>NUCLEOTIDE SEQUENCE [LARGE SCALE GENOMIC DNA]</scope>
    <source>
        <strain evidence="2 3">ZZ0214-1</strain>
    </source>
</reference>
<organism evidence="2 3">
    <name type="scientific">Ganoderma sinense ZZ0214-1</name>
    <dbReference type="NCBI Taxonomy" id="1077348"/>
    <lineage>
        <taxon>Eukaryota</taxon>
        <taxon>Fungi</taxon>
        <taxon>Dikarya</taxon>
        <taxon>Basidiomycota</taxon>
        <taxon>Agaricomycotina</taxon>
        <taxon>Agaricomycetes</taxon>
        <taxon>Polyporales</taxon>
        <taxon>Polyporaceae</taxon>
        <taxon>Ganoderma</taxon>
    </lineage>
</organism>
<name>A0A2G8RZT3_9APHY</name>
<proteinExistence type="predicted"/>
<dbReference type="Pfam" id="PF01636">
    <property type="entry name" value="APH"/>
    <property type="match status" value="1"/>
</dbReference>
<dbReference type="OrthoDB" id="5210591at2759"/>
<evidence type="ECO:0000313" key="2">
    <source>
        <dbReference type="EMBL" id="PIL27033.1"/>
    </source>
</evidence>
<protein>
    <recommendedName>
        <fullName evidence="1">Aminoglycoside phosphotransferase domain-containing protein</fullName>
    </recommendedName>
</protein>
<keyword evidence="3" id="KW-1185">Reference proteome</keyword>
<dbReference type="AlphaFoldDB" id="A0A2G8RZT3"/>